<dbReference type="AlphaFoldDB" id="A0A6A6I789"/>
<dbReference type="EMBL" id="ML987200">
    <property type="protein sequence ID" value="KAF2245370.1"/>
    <property type="molecule type" value="Genomic_DNA"/>
</dbReference>
<evidence type="ECO:0000313" key="2">
    <source>
        <dbReference type="Proteomes" id="UP000800094"/>
    </source>
</evidence>
<organism evidence="1 2">
    <name type="scientific">Trematosphaeria pertusa</name>
    <dbReference type="NCBI Taxonomy" id="390896"/>
    <lineage>
        <taxon>Eukaryota</taxon>
        <taxon>Fungi</taxon>
        <taxon>Dikarya</taxon>
        <taxon>Ascomycota</taxon>
        <taxon>Pezizomycotina</taxon>
        <taxon>Dothideomycetes</taxon>
        <taxon>Pleosporomycetidae</taxon>
        <taxon>Pleosporales</taxon>
        <taxon>Massarineae</taxon>
        <taxon>Trematosphaeriaceae</taxon>
        <taxon>Trematosphaeria</taxon>
    </lineage>
</organism>
<proteinExistence type="predicted"/>
<sequence>MHTLGELDLFQRAVGCFQEGAPLEFFEDLHKLLATVDFKRIAECLDICADAFQSFEPRFQALKRLFGTDLDNLITRIDAYLSPLGQWFLSKMEDLLEPTKILVKSARRPLIYICELAGWEYLLDKICPVLEAAVEMTPFVISFMVSLSEDGTIPTTIIRAAYSRLAPRIREHFNLVRWQREAFRSYETGMVTLHKSGIKLGQQRVSLTPIDGRELAKFLRLCLSFSLHGEVDGILNRLEAETYRAGPAILVPVTLICLRDLSPMLLSHGLAFDAARLTSYRRLYQDIITNYISTCVGNEPQKPNQWTRQPGKCPFWTQGSCQDCIQLNAFLEDPYHEVYE</sequence>
<accession>A0A6A6I789</accession>
<name>A0A6A6I789_9PLEO</name>
<dbReference type="RefSeq" id="XP_033680374.1">
    <property type="nucleotide sequence ID" value="XM_033832200.1"/>
</dbReference>
<dbReference type="OrthoDB" id="3639548at2759"/>
<dbReference type="GeneID" id="54585530"/>
<evidence type="ECO:0000313" key="1">
    <source>
        <dbReference type="EMBL" id="KAF2245370.1"/>
    </source>
</evidence>
<gene>
    <name evidence="1" type="ORF">BU26DRAFT_553293</name>
</gene>
<keyword evidence="2" id="KW-1185">Reference proteome</keyword>
<protein>
    <submittedName>
        <fullName evidence="1">Uncharacterized protein</fullName>
    </submittedName>
</protein>
<reference evidence="1" key="1">
    <citation type="journal article" date="2020" name="Stud. Mycol.">
        <title>101 Dothideomycetes genomes: a test case for predicting lifestyles and emergence of pathogens.</title>
        <authorList>
            <person name="Haridas S."/>
            <person name="Albert R."/>
            <person name="Binder M."/>
            <person name="Bloem J."/>
            <person name="Labutti K."/>
            <person name="Salamov A."/>
            <person name="Andreopoulos B."/>
            <person name="Baker S."/>
            <person name="Barry K."/>
            <person name="Bills G."/>
            <person name="Bluhm B."/>
            <person name="Cannon C."/>
            <person name="Castanera R."/>
            <person name="Culley D."/>
            <person name="Daum C."/>
            <person name="Ezra D."/>
            <person name="Gonzalez J."/>
            <person name="Henrissat B."/>
            <person name="Kuo A."/>
            <person name="Liang C."/>
            <person name="Lipzen A."/>
            <person name="Lutzoni F."/>
            <person name="Magnuson J."/>
            <person name="Mondo S."/>
            <person name="Nolan M."/>
            <person name="Ohm R."/>
            <person name="Pangilinan J."/>
            <person name="Park H.-J."/>
            <person name="Ramirez L."/>
            <person name="Alfaro M."/>
            <person name="Sun H."/>
            <person name="Tritt A."/>
            <person name="Yoshinaga Y."/>
            <person name="Zwiers L.-H."/>
            <person name="Turgeon B."/>
            <person name="Goodwin S."/>
            <person name="Spatafora J."/>
            <person name="Crous P."/>
            <person name="Grigoriev I."/>
        </authorList>
    </citation>
    <scope>NUCLEOTIDE SEQUENCE</scope>
    <source>
        <strain evidence="1">CBS 122368</strain>
    </source>
</reference>
<dbReference type="Proteomes" id="UP000800094">
    <property type="component" value="Unassembled WGS sequence"/>
</dbReference>